<evidence type="ECO:0000256" key="2">
    <source>
        <dbReference type="SAM" id="MobiDB-lite"/>
    </source>
</evidence>
<feature type="compositionally biased region" description="Basic and acidic residues" evidence="2">
    <location>
        <begin position="518"/>
        <end position="533"/>
    </location>
</feature>
<name>E1ZU90_CHLVA</name>
<feature type="coiled-coil region" evidence="1">
    <location>
        <begin position="205"/>
        <end position="239"/>
    </location>
</feature>
<feature type="signal peptide" evidence="3">
    <location>
        <begin position="1"/>
        <end position="23"/>
    </location>
</feature>
<dbReference type="EMBL" id="GL433930">
    <property type="protein sequence ID" value="EFN50604.1"/>
    <property type="molecule type" value="Genomic_DNA"/>
</dbReference>
<organism evidence="5">
    <name type="scientific">Chlorella variabilis</name>
    <name type="common">Green alga</name>
    <dbReference type="NCBI Taxonomy" id="554065"/>
    <lineage>
        <taxon>Eukaryota</taxon>
        <taxon>Viridiplantae</taxon>
        <taxon>Chlorophyta</taxon>
        <taxon>core chlorophytes</taxon>
        <taxon>Trebouxiophyceae</taxon>
        <taxon>Chlorellales</taxon>
        <taxon>Chlorellaceae</taxon>
        <taxon>Chlorella clade</taxon>
        <taxon>Chlorella</taxon>
    </lineage>
</organism>
<accession>E1ZU90</accession>
<feature type="coiled-coil region" evidence="1">
    <location>
        <begin position="402"/>
        <end position="517"/>
    </location>
</feature>
<feature type="chain" id="PRO_5003156108" evidence="3">
    <location>
        <begin position="24"/>
        <end position="539"/>
    </location>
</feature>
<dbReference type="Proteomes" id="UP000008141">
    <property type="component" value="Unassembled WGS sequence"/>
</dbReference>
<protein>
    <submittedName>
        <fullName evidence="4">Uncharacterized protein</fullName>
    </submittedName>
</protein>
<proteinExistence type="predicted"/>
<dbReference type="GeneID" id="17350038"/>
<dbReference type="RefSeq" id="XP_005852301.1">
    <property type="nucleotide sequence ID" value="XM_005852239.1"/>
</dbReference>
<dbReference type="KEGG" id="cvr:CHLNCDRAFT_55706"/>
<evidence type="ECO:0000256" key="1">
    <source>
        <dbReference type="SAM" id="Coils"/>
    </source>
</evidence>
<feature type="compositionally biased region" description="Basic residues" evidence="2">
    <location>
        <begin position="293"/>
        <end position="310"/>
    </location>
</feature>
<keyword evidence="1" id="KW-0175">Coiled coil</keyword>
<dbReference type="InParanoid" id="E1ZU90"/>
<reference evidence="4 5" key="1">
    <citation type="journal article" date="2010" name="Plant Cell">
        <title>The Chlorella variabilis NC64A genome reveals adaptation to photosymbiosis, coevolution with viruses, and cryptic sex.</title>
        <authorList>
            <person name="Blanc G."/>
            <person name="Duncan G."/>
            <person name="Agarkova I."/>
            <person name="Borodovsky M."/>
            <person name="Gurnon J."/>
            <person name="Kuo A."/>
            <person name="Lindquist E."/>
            <person name="Lucas S."/>
            <person name="Pangilinan J."/>
            <person name="Polle J."/>
            <person name="Salamov A."/>
            <person name="Terry A."/>
            <person name="Yamada T."/>
            <person name="Dunigan D.D."/>
            <person name="Grigoriev I.V."/>
            <person name="Claverie J.M."/>
            <person name="Van Etten J.L."/>
        </authorList>
    </citation>
    <scope>NUCLEOTIDE SEQUENCE [LARGE SCALE GENOMIC DNA]</scope>
    <source>
        <strain evidence="4 5">NC64A</strain>
    </source>
</reference>
<feature type="region of interest" description="Disordered" evidence="2">
    <location>
        <begin position="518"/>
        <end position="539"/>
    </location>
</feature>
<evidence type="ECO:0000313" key="5">
    <source>
        <dbReference type="Proteomes" id="UP000008141"/>
    </source>
</evidence>
<dbReference type="OrthoDB" id="521338at2759"/>
<keyword evidence="5" id="KW-1185">Reference proteome</keyword>
<sequence>MRLLLDAIVALALTHAHWSSAVAATLPNNYGSAEHAEIRIRNACVHDAIEVKTAAGTAGTVAALLACHDAHDVPSFNQLQVAVMFWYNEEWGDPEDCAYRAMERVQAGNAAWAAGPTDAAAVSAAAEVHELRRQLVQVSAQEAETRGYAISTELCMAQVEGHRQDLQAALASSQAGVAELELCMRSLRAQTAAERDRASAAQGQAEAARTAQSEAQAAAAAAEERAEQLEEALARAVGESLQAQLCCEEEGRRAEKAQAAAVLLEAPKIVEGAATLLAMAQHEHKARQDQLKQRWHSGIGKRSRRSRSRRAPSLSWRWAGLQAGVGQVRQQVELLADGERERQGLMHELHLAKADCTALEEMAAGVRGELAMRRSELAAEQQAAAEQRGAAAAAAQSLGQQCERQAAQVASLRSRLQGLQAQVTERDKRGAELARQLAGRDEALDKLRCQLRDMNDLVAALKRAGLEQAASLDQVEAHAAASAKEAAALRVELSAKAAALRERNAAEEMLAERLRASEGRLRASEGQHRELQEVHGALK</sequence>
<feature type="region of interest" description="Disordered" evidence="2">
    <location>
        <begin position="287"/>
        <end position="311"/>
    </location>
</feature>
<feature type="non-terminal residue" evidence="4">
    <location>
        <position position="539"/>
    </location>
</feature>
<dbReference type="AlphaFoldDB" id="E1ZU90"/>
<keyword evidence="3" id="KW-0732">Signal</keyword>
<evidence type="ECO:0000313" key="4">
    <source>
        <dbReference type="EMBL" id="EFN50604.1"/>
    </source>
</evidence>
<gene>
    <name evidence="4" type="ORF">CHLNCDRAFT_55706</name>
</gene>
<evidence type="ECO:0000256" key="3">
    <source>
        <dbReference type="SAM" id="SignalP"/>
    </source>
</evidence>